<dbReference type="Proteomes" id="UP001163603">
    <property type="component" value="Chromosome 2"/>
</dbReference>
<name>A0ACC0ZDT0_9ROSI</name>
<protein>
    <submittedName>
        <fullName evidence="1">Uncharacterized protein</fullName>
    </submittedName>
</protein>
<accession>A0ACC0ZDT0</accession>
<sequence>MLPVPGTSSRTLPFPCPFLPKPNEGGYAQDGLAYKHMKASSLLFPLRIGSFPLLQLCVREYSKMLSHHCAPKQEDPPQVLKIMHPHLLLRQHAAAFATSPPRLSATSHP</sequence>
<evidence type="ECO:0000313" key="2">
    <source>
        <dbReference type="Proteomes" id="UP001163603"/>
    </source>
</evidence>
<reference evidence="2" key="1">
    <citation type="journal article" date="2023" name="G3 (Bethesda)">
        <title>Genome assembly and association tests identify interacting loci associated with vigor, precocity, and sex in interspecific pistachio rootstocks.</title>
        <authorList>
            <person name="Palmer W."/>
            <person name="Jacygrad E."/>
            <person name="Sagayaradj S."/>
            <person name="Cavanaugh K."/>
            <person name="Han R."/>
            <person name="Bertier L."/>
            <person name="Beede B."/>
            <person name="Kafkas S."/>
            <person name="Golino D."/>
            <person name="Preece J."/>
            <person name="Michelmore R."/>
        </authorList>
    </citation>
    <scope>NUCLEOTIDE SEQUENCE [LARGE SCALE GENOMIC DNA]</scope>
</reference>
<organism evidence="1 2">
    <name type="scientific">Pistacia integerrima</name>
    <dbReference type="NCBI Taxonomy" id="434235"/>
    <lineage>
        <taxon>Eukaryota</taxon>
        <taxon>Viridiplantae</taxon>
        <taxon>Streptophyta</taxon>
        <taxon>Embryophyta</taxon>
        <taxon>Tracheophyta</taxon>
        <taxon>Spermatophyta</taxon>
        <taxon>Magnoliopsida</taxon>
        <taxon>eudicotyledons</taxon>
        <taxon>Gunneridae</taxon>
        <taxon>Pentapetalae</taxon>
        <taxon>rosids</taxon>
        <taxon>malvids</taxon>
        <taxon>Sapindales</taxon>
        <taxon>Anacardiaceae</taxon>
        <taxon>Pistacia</taxon>
    </lineage>
</organism>
<keyword evidence="2" id="KW-1185">Reference proteome</keyword>
<gene>
    <name evidence="1" type="ORF">Pint_16760</name>
</gene>
<proteinExistence type="predicted"/>
<evidence type="ECO:0000313" key="1">
    <source>
        <dbReference type="EMBL" id="KAJ0048641.1"/>
    </source>
</evidence>
<comment type="caution">
    <text evidence="1">The sequence shown here is derived from an EMBL/GenBank/DDBJ whole genome shotgun (WGS) entry which is preliminary data.</text>
</comment>
<dbReference type="EMBL" id="CM047737">
    <property type="protein sequence ID" value="KAJ0048641.1"/>
    <property type="molecule type" value="Genomic_DNA"/>
</dbReference>